<keyword evidence="8" id="KW-0472">Membrane</keyword>
<evidence type="ECO:0000256" key="8">
    <source>
        <dbReference type="SAM" id="Phobius"/>
    </source>
</evidence>
<keyword evidence="5" id="KW-0560">Oxidoreductase</keyword>
<evidence type="ECO:0000256" key="2">
    <source>
        <dbReference type="ARBA" id="ARBA00007532"/>
    </source>
</evidence>
<evidence type="ECO:0000256" key="1">
    <source>
        <dbReference type="ARBA" id="ARBA00001974"/>
    </source>
</evidence>
<evidence type="ECO:0000256" key="6">
    <source>
        <dbReference type="ARBA" id="ARBA00023157"/>
    </source>
</evidence>
<evidence type="ECO:0000256" key="7">
    <source>
        <dbReference type="ARBA" id="ARBA00023284"/>
    </source>
</evidence>
<dbReference type="InterPro" id="IPR036188">
    <property type="entry name" value="FAD/NAD-bd_sf"/>
</dbReference>
<dbReference type="GO" id="GO:0016491">
    <property type="term" value="F:oxidoreductase activity"/>
    <property type="evidence" value="ECO:0007669"/>
    <property type="project" value="UniProtKB-KW"/>
</dbReference>
<dbReference type="SUPFAM" id="SSF51905">
    <property type="entry name" value="FAD/NAD(P)-binding domain"/>
    <property type="match status" value="1"/>
</dbReference>
<comment type="cofactor">
    <cofactor evidence="1">
        <name>FAD</name>
        <dbReference type="ChEBI" id="CHEBI:57692"/>
    </cofactor>
</comment>
<dbReference type="Pfam" id="PF07992">
    <property type="entry name" value="Pyr_redox_2"/>
    <property type="match status" value="1"/>
</dbReference>
<dbReference type="EMBL" id="JANQDX010000014">
    <property type="protein sequence ID" value="KAL0912692.1"/>
    <property type="molecule type" value="Genomic_DNA"/>
</dbReference>
<dbReference type="Proteomes" id="UP001552299">
    <property type="component" value="Unassembled WGS sequence"/>
</dbReference>
<dbReference type="PRINTS" id="PR00411">
    <property type="entry name" value="PNDRDTASEI"/>
</dbReference>
<dbReference type="InterPro" id="IPR012999">
    <property type="entry name" value="Pyr_OxRdtase_I_AS"/>
</dbReference>
<evidence type="ECO:0000256" key="4">
    <source>
        <dbReference type="ARBA" id="ARBA00022827"/>
    </source>
</evidence>
<feature type="transmembrane region" description="Helical" evidence="8">
    <location>
        <begin position="194"/>
        <end position="223"/>
    </location>
</feature>
<protein>
    <recommendedName>
        <fullName evidence="9">FAD/NAD(P)-binding domain-containing protein</fullName>
    </recommendedName>
</protein>
<sequence>MAMASLARRRVGSLLVRPAELGRFSAAWRGFAASAEENDVMVIGGGPVGYVAATKAAQLGLKSTGIEKRGSLGGTCLNVGCIPSKIFPCRPYQVLYGGHTKSSALCSFAEAPIRGMKHQAENAEPVLSQSPSTEDNVKIEHGVTNKISLEANEVDDARRVISFSPLEGAAISRRASALAKESLKIKRSELFQRITFALIPALLLISKNSLTTSLLIFSVYWQIYGFFKEIFLDYVHHEVTQKWVLIYFQLLLLVLAKDTILYFNLV</sequence>
<dbReference type="PANTHER" id="PTHR36358">
    <property type="entry name" value="SUCCINATE DEHYDROGENASE SUBUNIT 4, MITOCHONDRIAL"/>
    <property type="match status" value="1"/>
</dbReference>
<name>A0ABD0UIP6_DENTH</name>
<keyword evidence="8" id="KW-0812">Transmembrane</keyword>
<gene>
    <name evidence="10" type="ORF">M5K25_018683</name>
</gene>
<evidence type="ECO:0000259" key="9">
    <source>
        <dbReference type="Pfam" id="PF07992"/>
    </source>
</evidence>
<dbReference type="PROSITE" id="PS00076">
    <property type="entry name" value="PYRIDINE_REDOX_1"/>
    <property type="match status" value="1"/>
</dbReference>
<dbReference type="InterPro" id="IPR044963">
    <property type="entry name" value="SDH4"/>
</dbReference>
<evidence type="ECO:0000313" key="10">
    <source>
        <dbReference type="EMBL" id="KAL0912692.1"/>
    </source>
</evidence>
<keyword evidence="11" id="KW-1185">Reference proteome</keyword>
<evidence type="ECO:0000256" key="3">
    <source>
        <dbReference type="ARBA" id="ARBA00022630"/>
    </source>
</evidence>
<comment type="similarity">
    <text evidence="2">Belongs to the class-I pyridine nucleotide-disulfide oxidoreductase family.</text>
</comment>
<evidence type="ECO:0000256" key="5">
    <source>
        <dbReference type="ARBA" id="ARBA00023002"/>
    </source>
</evidence>
<organism evidence="10 11">
    <name type="scientific">Dendrobium thyrsiflorum</name>
    <name type="common">Pinecone-like raceme dendrobium</name>
    <name type="synonym">Orchid</name>
    <dbReference type="NCBI Taxonomy" id="117978"/>
    <lineage>
        <taxon>Eukaryota</taxon>
        <taxon>Viridiplantae</taxon>
        <taxon>Streptophyta</taxon>
        <taxon>Embryophyta</taxon>
        <taxon>Tracheophyta</taxon>
        <taxon>Spermatophyta</taxon>
        <taxon>Magnoliopsida</taxon>
        <taxon>Liliopsida</taxon>
        <taxon>Asparagales</taxon>
        <taxon>Orchidaceae</taxon>
        <taxon>Epidendroideae</taxon>
        <taxon>Malaxideae</taxon>
        <taxon>Dendrobiinae</taxon>
        <taxon>Dendrobium</taxon>
    </lineage>
</organism>
<feature type="domain" description="FAD/NAD(P)-binding" evidence="9">
    <location>
        <begin position="39"/>
        <end position="89"/>
    </location>
</feature>
<keyword evidence="8" id="KW-1133">Transmembrane helix</keyword>
<feature type="transmembrane region" description="Helical" evidence="8">
    <location>
        <begin position="243"/>
        <end position="265"/>
    </location>
</feature>
<accession>A0ABD0UIP6</accession>
<dbReference type="AlphaFoldDB" id="A0ABD0UIP6"/>
<proteinExistence type="inferred from homology"/>
<dbReference type="Gene3D" id="3.50.50.60">
    <property type="entry name" value="FAD/NAD(P)-binding domain"/>
    <property type="match status" value="1"/>
</dbReference>
<keyword evidence="4" id="KW-0274">FAD</keyword>
<keyword evidence="6" id="KW-1015">Disulfide bond</keyword>
<dbReference type="PANTHER" id="PTHR36358:SF1">
    <property type="entry name" value="SUCCINATE DEHYDROGENASE SUBUNIT 4, MITOCHONDRIAL"/>
    <property type="match status" value="1"/>
</dbReference>
<keyword evidence="3" id="KW-0285">Flavoprotein</keyword>
<keyword evidence="7" id="KW-0676">Redox-active center</keyword>
<reference evidence="10 11" key="1">
    <citation type="journal article" date="2024" name="Plant Biotechnol. J.">
        <title>Dendrobium thyrsiflorum genome and its molecular insights into genes involved in important horticultural traits.</title>
        <authorList>
            <person name="Chen B."/>
            <person name="Wang J.Y."/>
            <person name="Zheng P.J."/>
            <person name="Li K.L."/>
            <person name="Liang Y.M."/>
            <person name="Chen X.F."/>
            <person name="Zhang C."/>
            <person name="Zhao X."/>
            <person name="He X."/>
            <person name="Zhang G.Q."/>
            <person name="Liu Z.J."/>
            <person name="Xu Q."/>
        </authorList>
    </citation>
    <scope>NUCLEOTIDE SEQUENCE [LARGE SCALE GENOMIC DNA]</scope>
    <source>
        <strain evidence="10">GZMU011</strain>
    </source>
</reference>
<evidence type="ECO:0000313" key="11">
    <source>
        <dbReference type="Proteomes" id="UP001552299"/>
    </source>
</evidence>
<comment type="caution">
    <text evidence="10">The sequence shown here is derived from an EMBL/GenBank/DDBJ whole genome shotgun (WGS) entry which is preliminary data.</text>
</comment>
<dbReference type="InterPro" id="IPR023753">
    <property type="entry name" value="FAD/NAD-binding_dom"/>
</dbReference>